<evidence type="ECO:0000313" key="6">
    <source>
        <dbReference type="Proteomes" id="UP000316095"/>
    </source>
</evidence>
<dbReference type="SUPFAM" id="SSF51445">
    <property type="entry name" value="(Trans)glycosidases"/>
    <property type="match status" value="1"/>
</dbReference>
<organism evidence="5 6">
    <name type="scientific">Rubinisphaera italica</name>
    <dbReference type="NCBI Taxonomy" id="2527969"/>
    <lineage>
        <taxon>Bacteria</taxon>
        <taxon>Pseudomonadati</taxon>
        <taxon>Planctomycetota</taxon>
        <taxon>Planctomycetia</taxon>
        <taxon>Planctomycetales</taxon>
        <taxon>Planctomycetaceae</taxon>
        <taxon>Rubinisphaera</taxon>
    </lineage>
</organism>
<dbReference type="Gene3D" id="2.60.40.1180">
    <property type="entry name" value="Golgi alpha-mannosidase II"/>
    <property type="match status" value="1"/>
</dbReference>
<dbReference type="PANTHER" id="PTHR38784:SF1">
    <property type="entry name" value="SUCROSE PHOSPHORYLASE"/>
    <property type="match status" value="1"/>
</dbReference>
<dbReference type="PIRSF" id="PIRSF003059">
    <property type="entry name" value="Sucrose_phosphorylase"/>
    <property type="match status" value="1"/>
</dbReference>
<dbReference type="Proteomes" id="UP000316095">
    <property type="component" value="Unassembled WGS sequence"/>
</dbReference>
<evidence type="ECO:0000259" key="4">
    <source>
        <dbReference type="SMART" id="SM00642"/>
    </source>
</evidence>
<feature type="binding site" evidence="3">
    <location>
        <begin position="230"/>
        <end position="232"/>
    </location>
    <ligand>
        <name>substrate</name>
    </ligand>
</feature>
<dbReference type="InterPro" id="IPR033746">
    <property type="entry name" value="GGa_phosphorylase"/>
</dbReference>
<dbReference type="PANTHER" id="PTHR38784">
    <property type="entry name" value="SUCROSE PHOSPHORYLASE"/>
    <property type="match status" value="1"/>
</dbReference>
<dbReference type="InterPro" id="IPR016377">
    <property type="entry name" value="Sucrose_GGa_phosphorylase-rel"/>
</dbReference>
<comment type="caution">
    <text evidence="5">The sequence shown here is derived from an EMBL/GenBank/DDBJ whole genome shotgun (WGS) entry which is preliminary data.</text>
</comment>
<feature type="binding site" evidence="3">
    <location>
        <position position="137"/>
    </location>
    <ligand>
        <name>substrate</name>
    </ligand>
</feature>
<dbReference type="EMBL" id="SJPG01000001">
    <property type="protein sequence ID" value="TWT62462.1"/>
    <property type="molecule type" value="Genomic_DNA"/>
</dbReference>
<accession>A0A5C5XL46</accession>
<dbReference type="GO" id="GO:0005975">
    <property type="term" value="P:carbohydrate metabolic process"/>
    <property type="evidence" value="ECO:0007669"/>
    <property type="project" value="InterPro"/>
</dbReference>
<feature type="binding site" evidence="3">
    <location>
        <position position="99"/>
    </location>
    <ligand>
        <name>substrate</name>
    </ligand>
</feature>
<dbReference type="EC" id="2.4.1.7" evidence="5"/>
<dbReference type="InterPro" id="IPR017853">
    <property type="entry name" value="GH"/>
</dbReference>
<dbReference type="InterPro" id="IPR006047">
    <property type="entry name" value="GH13_cat_dom"/>
</dbReference>
<reference evidence="5 6" key="1">
    <citation type="submission" date="2019-02" db="EMBL/GenBank/DDBJ databases">
        <title>Deep-cultivation of Planctomycetes and their phenomic and genomic characterization uncovers novel biology.</title>
        <authorList>
            <person name="Wiegand S."/>
            <person name="Jogler M."/>
            <person name="Boedeker C."/>
            <person name="Pinto D."/>
            <person name="Vollmers J."/>
            <person name="Rivas-Marin E."/>
            <person name="Kohn T."/>
            <person name="Peeters S.H."/>
            <person name="Heuer A."/>
            <person name="Rast P."/>
            <person name="Oberbeckmann S."/>
            <person name="Bunk B."/>
            <person name="Jeske O."/>
            <person name="Meyerdierks A."/>
            <person name="Storesund J.E."/>
            <person name="Kallscheuer N."/>
            <person name="Luecker S."/>
            <person name="Lage O.M."/>
            <person name="Pohl T."/>
            <person name="Merkel B.J."/>
            <person name="Hornburger P."/>
            <person name="Mueller R.-W."/>
            <person name="Bruemmer F."/>
            <person name="Labrenz M."/>
            <person name="Spormann A.M."/>
            <person name="Op Den Camp H."/>
            <person name="Overmann J."/>
            <person name="Amann R."/>
            <person name="Jetten M.S.M."/>
            <person name="Mascher T."/>
            <person name="Medema M.H."/>
            <person name="Devos D.P."/>
            <person name="Kaster A.-K."/>
            <person name="Ovreas L."/>
            <person name="Rohde M."/>
            <person name="Galperin M.Y."/>
            <person name="Jogler C."/>
        </authorList>
    </citation>
    <scope>NUCLEOTIDE SEQUENCE [LARGE SCALE GENOMIC DNA]</scope>
    <source>
        <strain evidence="5 6">Pan54</strain>
    </source>
</reference>
<keyword evidence="6" id="KW-1185">Reference proteome</keyword>
<evidence type="ECO:0000313" key="5">
    <source>
        <dbReference type="EMBL" id="TWT62462.1"/>
    </source>
</evidence>
<dbReference type="AlphaFoldDB" id="A0A5C5XL46"/>
<proteinExistence type="predicted"/>
<feature type="binding site" evidence="3">
    <location>
        <position position="446"/>
    </location>
    <ligand>
        <name>substrate</name>
    </ligand>
</feature>
<dbReference type="SMART" id="SM00642">
    <property type="entry name" value="Aamy"/>
    <property type="match status" value="1"/>
</dbReference>
<keyword evidence="1 5" id="KW-0328">Glycosyltransferase</keyword>
<evidence type="ECO:0000256" key="1">
    <source>
        <dbReference type="ARBA" id="ARBA00022676"/>
    </source>
</evidence>
<sequence>MPESSNLQESIQYHLQFLYPQENHLQLVDQIAAIFADYEKPVSLKEIWSEQDALLITYGDTLLHEGERPLETLQRFLNEKVGETISSVHILPFSPFSSDDGFSVIDYLKINPKLGDWEDVAEIGKEHRLMADLVINHTSAESEWFQNYLAGKSPGKDYFIEVEEGEDLTEVVRPRASPLLRHVETPDGPKSVWCTFSHDQIDLNFRNPEVLYEFLRIIRRYLEEGVQIIRLDAIGYLWKEIGTTCIHLPETHEMVRLLRTLLDIYAPGTILITETNVPNHENLTYFGNTNEAHMIYNFSLAPLLLHALLAGTSKHLKTWLMSMPPAPVGCTYLNFTASHDGIGMRPAEGLISEPEQAEMIESIRNAGGLCSTRKLSDGSEKVYEINVTLFDALKATIQGPDDYHIPRFLCSQTIMMSLEGIPAFYIHSLLATPNDAKGVEHTGRFRSINRKQLNYDEISAELDNPSSSRANVFHEILRRMKIRGQQPAFSPNATQFTLHLNSHFFAFWRQSVNRQQSIFCVNNLTSKKHKLQLSQLNLISTDNWVDLLSEKSLQNRTGIVTLEPYQTMWITNRK</sequence>
<dbReference type="Gene3D" id="3.20.20.80">
    <property type="entry name" value="Glycosidases"/>
    <property type="match status" value="1"/>
</dbReference>
<dbReference type="GO" id="GO:0009018">
    <property type="term" value="F:sucrose phosphorylase activity"/>
    <property type="evidence" value="ECO:0007669"/>
    <property type="project" value="UniProtKB-EC"/>
</dbReference>
<evidence type="ECO:0000256" key="2">
    <source>
        <dbReference type="ARBA" id="ARBA00022679"/>
    </source>
</evidence>
<feature type="domain" description="Glycosyl hydrolase family 13 catalytic" evidence="4">
    <location>
        <begin position="29"/>
        <end position="483"/>
    </location>
</feature>
<dbReference type="InterPro" id="IPR045857">
    <property type="entry name" value="O16G_dom_2"/>
</dbReference>
<dbReference type="Gene3D" id="3.90.400.10">
    <property type="entry name" value="Oligo-1,6-glucosidase, Domain 2"/>
    <property type="match status" value="1"/>
</dbReference>
<feature type="binding site" evidence="3">
    <location>
        <begin position="339"/>
        <end position="340"/>
    </location>
    <ligand>
        <name>substrate</name>
    </ligand>
</feature>
<name>A0A5C5XL46_9PLAN</name>
<dbReference type="OrthoDB" id="9805159at2"/>
<keyword evidence="2 5" id="KW-0808">Transferase</keyword>
<dbReference type="CDD" id="cd11356">
    <property type="entry name" value="AmyAc_Sucrose_phosphorylase-like_1"/>
    <property type="match status" value="1"/>
</dbReference>
<dbReference type="InterPro" id="IPR013780">
    <property type="entry name" value="Glyco_hydro_b"/>
</dbReference>
<evidence type="ECO:0000256" key="3">
    <source>
        <dbReference type="PIRSR" id="PIRSR003059-2"/>
    </source>
</evidence>
<dbReference type="Pfam" id="PF00128">
    <property type="entry name" value="Alpha-amylase"/>
    <property type="match status" value="1"/>
</dbReference>
<protein>
    <submittedName>
        <fullName evidence="5">Sucrose phosphorylase</fullName>
        <ecNumber evidence="5">2.4.1.7</ecNumber>
    </submittedName>
</protein>
<dbReference type="RefSeq" id="WP_146504313.1">
    <property type="nucleotide sequence ID" value="NZ_SJPG01000001.1"/>
</dbReference>
<gene>
    <name evidence="5" type="ORF">Pan54_32040</name>
</gene>